<dbReference type="InterPro" id="IPR001701">
    <property type="entry name" value="Glyco_hydro_9"/>
</dbReference>
<feature type="active site" evidence="8">
    <location>
        <position position="513"/>
    </location>
</feature>
<gene>
    <name evidence="13" type="ORF">KVV02_002645</name>
</gene>
<evidence type="ECO:0000256" key="4">
    <source>
        <dbReference type="ARBA" id="ARBA00023001"/>
    </source>
</evidence>
<evidence type="ECO:0000256" key="2">
    <source>
        <dbReference type="ARBA" id="ARBA00007072"/>
    </source>
</evidence>
<feature type="active site" evidence="8">
    <location>
        <position position="504"/>
    </location>
</feature>
<evidence type="ECO:0000256" key="1">
    <source>
        <dbReference type="ARBA" id="ARBA00000966"/>
    </source>
</evidence>
<dbReference type="AlphaFoldDB" id="A0A9P8AAK4"/>
<dbReference type="InterPro" id="IPR033126">
    <property type="entry name" value="Glyco_hydro_9_Asp/Glu_AS"/>
</dbReference>
<dbReference type="GO" id="GO:0030245">
    <property type="term" value="P:cellulose catabolic process"/>
    <property type="evidence" value="ECO:0007669"/>
    <property type="project" value="UniProtKB-KW"/>
</dbReference>
<evidence type="ECO:0000256" key="8">
    <source>
        <dbReference type="PROSITE-ProRule" id="PRU10060"/>
    </source>
</evidence>
<dbReference type="Proteomes" id="UP000717515">
    <property type="component" value="Unassembled WGS sequence"/>
</dbReference>
<evidence type="ECO:0000256" key="6">
    <source>
        <dbReference type="ARBA" id="ARBA00023295"/>
    </source>
</evidence>
<proteinExistence type="inferred from homology"/>
<dbReference type="PANTHER" id="PTHR22298">
    <property type="entry name" value="ENDO-1,4-BETA-GLUCANASE"/>
    <property type="match status" value="1"/>
</dbReference>
<dbReference type="EC" id="3.2.1.4" evidence="9"/>
<feature type="transmembrane region" description="Helical" evidence="11">
    <location>
        <begin position="560"/>
        <end position="582"/>
    </location>
</feature>
<name>A0A9P8AAK4_MORAP</name>
<keyword evidence="11" id="KW-0472">Membrane</keyword>
<dbReference type="GO" id="GO:0008810">
    <property type="term" value="F:cellulase activity"/>
    <property type="evidence" value="ECO:0007669"/>
    <property type="project" value="UniProtKB-EC"/>
</dbReference>
<reference evidence="13" key="1">
    <citation type="submission" date="2021-07" db="EMBL/GenBank/DDBJ databases">
        <title>Draft genome of Mortierella alpina, strain LL118, isolated from an aspen leaf litter sample.</title>
        <authorList>
            <person name="Yang S."/>
            <person name="Vinatzer B.A."/>
        </authorList>
    </citation>
    <scope>NUCLEOTIDE SEQUENCE</scope>
    <source>
        <strain evidence="13">LL118</strain>
    </source>
</reference>
<evidence type="ECO:0000256" key="3">
    <source>
        <dbReference type="ARBA" id="ARBA00022801"/>
    </source>
</evidence>
<comment type="caution">
    <text evidence="13">The sequence shown here is derived from an EMBL/GenBank/DDBJ whole genome shotgun (WGS) entry which is preliminary data.</text>
</comment>
<dbReference type="Pfam" id="PF00759">
    <property type="entry name" value="Glyco_hydro_9"/>
    <property type="match status" value="1"/>
</dbReference>
<comment type="catalytic activity">
    <reaction evidence="1 9">
        <text>Endohydrolysis of (1-&gt;4)-beta-D-glucosidic linkages in cellulose, lichenin and cereal beta-D-glucans.</text>
        <dbReference type="EC" id="3.2.1.4"/>
    </reaction>
</comment>
<keyword evidence="7 8" id="KW-0624">Polysaccharide degradation</keyword>
<dbReference type="PROSITE" id="PS00698">
    <property type="entry name" value="GH9_3"/>
    <property type="match status" value="1"/>
</dbReference>
<feature type="region of interest" description="Disordered" evidence="10">
    <location>
        <begin position="10"/>
        <end position="74"/>
    </location>
</feature>
<evidence type="ECO:0000256" key="7">
    <source>
        <dbReference type="ARBA" id="ARBA00023326"/>
    </source>
</evidence>
<dbReference type="SUPFAM" id="SSF48208">
    <property type="entry name" value="Six-hairpin glycosidases"/>
    <property type="match status" value="1"/>
</dbReference>
<accession>A0A9P8AAK4</accession>
<organism evidence="13 14">
    <name type="scientific">Mortierella alpina</name>
    <name type="common">Oleaginous fungus</name>
    <name type="synonym">Mortierella renispora</name>
    <dbReference type="NCBI Taxonomy" id="64518"/>
    <lineage>
        <taxon>Eukaryota</taxon>
        <taxon>Fungi</taxon>
        <taxon>Fungi incertae sedis</taxon>
        <taxon>Mucoromycota</taxon>
        <taxon>Mortierellomycotina</taxon>
        <taxon>Mortierellomycetes</taxon>
        <taxon>Mortierellales</taxon>
        <taxon>Mortierellaceae</taxon>
        <taxon>Mortierella</taxon>
    </lineage>
</organism>
<evidence type="ECO:0000256" key="9">
    <source>
        <dbReference type="RuleBase" id="RU361166"/>
    </source>
</evidence>
<evidence type="ECO:0000256" key="11">
    <source>
        <dbReference type="SAM" id="Phobius"/>
    </source>
</evidence>
<evidence type="ECO:0000256" key="5">
    <source>
        <dbReference type="ARBA" id="ARBA00023277"/>
    </source>
</evidence>
<protein>
    <recommendedName>
        <fullName evidence="9">Endoglucanase</fullName>
        <ecNumber evidence="9">3.2.1.4</ecNumber>
    </recommendedName>
</protein>
<dbReference type="EMBL" id="JAIFTL010000041">
    <property type="protein sequence ID" value="KAG9325409.1"/>
    <property type="molecule type" value="Genomic_DNA"/>
</dbReference>
<keyword evidence="5 8" id="KW-0119">Carbohydrate metabolism</keyword>
<keyword evidence="6 8" id="KW-0326">Glycosidase</keyword>
<dbReference type="Gene3D" id="1.50.10.10">
    <property type="match status" value="1"/>
</dbReference>
<dbReference type="InterPro" id="IPR008928">
    <property type="entry name" value="6-hairpin_glycosidase_sf"/>
</dbReference>
<keyword evidence="4 9" id="KW-0136">Cellulose degradation</keyword>
<dbReference type="InterPro" id="IPR012341">
    <property type="entry name" value="6hp_glycosidase-like_sf"/>
</dbReference>
<sequence length="689" mass="75746">MVIFVAHLAHAASRDDDSSHKGSHDDNGDGNPGKSTGKKNHTATGAAHQFTKTWPPFPESTDSPVGGDDGRRPDPEYVRLLDASFMFYEAQRSGKLPPDQRVKWRNDSALLDGQDAGQDLSGGYFDAGNYMKFTFPLSFVLAETCYGGLEFYEGYILADQTHRLDQMVRWGLDWLLKAHASNNDTLFVQVGVKEVDNEYWGPDTGIPTNPRPAFFVSRSQPGTDVMASTAAAFIACSLLYRDKIQDQGYADTLQSHGEVLYHWAETAQPQQLYQVAVPAVKGLYESSSFWDDLAWASAWMYRMTQNQTFADKAAQYMTRYTQALKPNDYQLPPVGWDDTSGLVYVLMAQLTRGSTMHQQWQTLAEQFAEAMTQAKAPCRFTPGGMLFCDGYSDDNSLVVIENAALTMYLLAHDMEDLSSSSSDSNKVDAYKAFALKQVRYLLGENPEKTPYVVGIHPNSPKNPHSAQASGGNSTLTIDTYPVEEAHVLLGAVVGGPDERDQFLDIRNGWRHTEVALDYNAPFTALMAYQVMTSQDPPPYVTIPRGSSSQQKNSAGSLAPWKIALLVIFVGLLLPGLAMYLFYRRKKTQIHAWVAARRGREGCFATKDDTLSSSSTSTTTATATDLPSHLSESVSTVNVAGHGVLGDKDPIAEKNAIVESRSASPVSPSNDQLVNSTVSLQTLESIEVHK</sequence>
<comment type="similarity">
    <text evidence="2 8 9">Belongs to the glycosyl hydrolase 9 (cellulase E) family.</text>
</comment>
<evidence type="ECO:0000313" key="14">
    <source>
        <dbReference type="Proteomes" id="UP000717515"/>
    </source>
</evidence>
<evidence type="ECO:0000313" key="13">
    <source>
        <dbReference type="EMBL" id="KAG9325409.1"/>
    </source>
</evidence>
<evidence type="ECO:0000256" key="10">
    <source>
        <dbReference type="SAM" id="MobiDB-lite"/>
    </source>
</evidence>
<keyword evidence="11" id="KW-1133">Transmembrane helix</keyword>
<keyword evidence="11" id="KW-0812">Transmembrane</keyword>
<evidence type="ECO:0000259" key="12">
    <source>
        <dbReference type="Pfam" id="PF00759"/>
    </source>
</evidence>
<feature type="domain" description="Glycoside hydrolase family 9" evidence="12">
    <location>
        <begin position="77"/>
        <end position="525"/>
    </location>
</feature>
<feature type="compositionally biased region" description="Basic and acidic residues" evidence="10">
    <location>
        <begin position="12"/>
        <end position="27"/>
    </location>
</feature>
<keyword evidence="3 8" id="KW-0378">Hydrolase</keyword>
<feature type="compositionally biased region" description="Low complexity" evidence="10">
    <location>
        <begin position="610"/>
        <end position="624"/>
    </location>
</feature>
<feature type="region of interest" description="Disordered" evidence="10">
    <location>
        <begin position="606"/>
        <end position="627"/>
    </location>
</feature>